<protein>
    <submittedName>
        <fullName evidence="6">AraC family transcriptional regulator</fullName>
    </submittedName>
</protein>
<evidence type="ECO:0000313" key="6">
    <source>
        <dbReference type="EMBL" id="TBL80725.1"/>
    </source>
</evidence>
<keyword evidence="4" id="KW-0472">Membrane</keyword>
<dbReference type="Proteomes" id="UP000293142">
    <property type="component" value="Unassembled WGS sequence"/>
</dbReference>
<keyword evidence="1" id="KW-0805">Transcription regulation</keyword>
<dbReference type="Gene3D" id="1.10.10.60">
    <property type="entry name" value="Homeodomain-like"/>
    <property type="match status" value="2"/>
</dbReference>
<evidence type="ECO:0000256" key="3">
    <source>
        <dbReference type="ARBA" id="ARBA00023163"/>
    </source>
</evidence>
<dbReference type="SUPFAM" id="SSF46689">
    <property type="entry name" value="Homeodomain-like"/>
    <property type="match status" value="2"/>
</dbReference>
<feature type="domain" description="HTH araC/xylS-type" evidence="5">
    <location>
        <begin position="663"/>
        <end position="760"/>
    </location>
</feature>
<feature type="transmembrane region" description="Helical" evidence="4">
    <location>
        <begin position="289"/>
        <end position="315"/>
    </location>
</feature>
<name>A0A4Q9DWJ8_9BACL</name>
<proteinExistence type="predicted"/>
<dbReference type="SMART" id="SM00342">
    <property type="entry name" value="HTH_ARAC"/>
    <property type="match status" value="1"/>
</dbReference>
<evidence type="ECO:0000256" key="2">
    <source>
        <dbReference type="ARBA" id="ARBA00023125"/>
    </source>
</evidence>
<dbReference type="InterPro" id="IPR018062">
    <property type="entry name" value="HTH_AraC-typ_CS"/>
</dbReference>
<evidence type="ECO:0000259" key="5">
    <source>
        <dbReference type="PROSITE" id="PS01124"/>
    </source>
</evidence>
<evidence type="ECO:0000313" key="7">
    <source>
        <dbReference type="Proteomes" id="UP000293142"/>
    </source>
</evidence>
<keyword evidence="2" id="KW-0238">DNA-binding</keyword>
<comment type="caution">
    <text evidence="6">The sequence shown here is derived from an EMBL/GenBank/DDBJ whole genome shotgun (WGS) entry which is preliminary data.</text>
</comment>
<feature type="transmembrane region" description="Helical" evidence="4">
    <location>
        <begin position="12"/>
        <end position="35"/>
    </location>
</feature>
<accession>A0A4Q9DWJ8</accession>
<gene>
    <name evidence="6" type="ORF">EYB31_05735</name>
</gene>
<dbReference type="InterPro" id="IPR009057">
    <property type="entry name" value="Homeodomain-like_sf"/>
</dbReference>
<organism evidence="6 7">
    <name type="scientific">Paenibacillus thalictri</name>
    <dbReference type="NCBI Taxonomy" id="2527873"/>
    <lineage>
        <taxon>Bacteria</taxon>
        <taxon>Bacillati</taxon>
        <taxon>Bacillota</taxon>
        <taxon>Bacilli</taxon>
        <taxon>Bacillales</taxon>
        <taxon>Paenibacillaceae</taxon>
        <taxon>Paenibacillus</taxon>
    </lineage>
</organism>
<dbReference type="PANTHER" id="PTHR43280">
    <property type="entry name" value="ARAC-FAMILY TRANSCRIPTIONAL REGULATOR"/>
    <property type="match status" value="1"/>
</dbReference>
<keyword evidence="4" id="KW-0812">Transmembrane</keyword>
<dbReference type="RefSeq" id="WP_131012327.1">
    <property type="nucleotide sequence ID" value="NZ_SIRE01000004.1"/>
</dbReference>
<dbReference type="PROSITE" id="PS00041">
    <property type="entry name" value="HTH_ARAC_FAMILY_1"/>
    <property type="match status" value="1"/>
</dbReference>
<dbReference type="PANTHER" id="PTHR43280:SF28">
    <property type="entry name" value="HTH-TYPE TRANSCRIPTIONAL ACTIVATOR RHAS"/>
    <property type="match status" value="1"/>
</dbReference>
<sequence>MRLFVGRYFMKNVLVSLVAVVAAALIISLSSFRFVTGAFDRDHIGDQVKIAELITTQLDGELESVVKSASSLLMDQEVLQAIYAKDMEQQSSSVQQIQHKLITYSKNVKNIYSADLYLPVSNLLISSTNGIITASAISDETVRLYQTVEALRKPLWMYTKQQSSEDVISFFQPLPVQSNFPQAYLAVHIRERAINNIIKASKADIPHEALVISESGKVISSENKSMLGKFLDSDKQRMLKDILDAPNRTGYIMERSTDTFTAFSRSSSTEWVTALRFPSRDFFSYKDDIFRFTAFLLFTVAVVALVVLPPGYFYMYTPVVRLIRGIRRTIGQDELAEHGRFPDEWELLREGHRQTEAELRQLQERSGKMSVSVKELALFRLLHGSYAQSAPEHLAAFIQEQGLDERNKYWTLVVEPEPEISESNFNQDEPSLQLFAISNLCEEILRQNHLDGFVLPSLDMKHVIVLCSAPLHARERQLTGVTVLVAESVQNAVDNYLKLSVSIGIGDTYTLREGIHHTYSQSCECLRERLVLGLGRIITTGDINQKFIYTYPYELESSLLKELKMNNQEECLGIFGEMFRQMLDARVNAPTVIKTAYALYLSILRVVDEVSDGASLQVKWEVASPPCWDTMEDLLQWFRGEFFPEVFKTMDLMNENKGRQTIEAVKEYLYETVTQTHSLTSVAEQFGLNPSYLSRLFKKLSGQSFVQFTANLKIEKAKQLLLTTQLSVFEIAEAVGYTERTFGRVFKNVTGTTPANYRVQHKN</sequence>
<dbReference type="InterPro" id="IPR018060">
    <property type="entry name" value="HTH_AraC"/>
</dbReference>
<evidence type="ECO:0000256" key="4">
    <source>
        <dbReference type="SAM" id="Phobius"/>
    </source>
</evidence>
<evidence type="ECO:0000256" key="1">
    <source>
        <dbReference type="ARBA" id="ARBA00023015"/>
    </source>
</evidence>
<reference evidence="6 7" key="1">
    <citation type="submission" date="2019-02" db="EMBL/GenBank/DDBJ databases">
        <title>Paenibacillus sp. nov., isolated from surface-sterilized tissue of Thalictrum simplex L.</title>
        <authorList>
            <person name="Tuo L."/>
        </authorList>
    </citation>
    <scope>NUCLEOTIDE SEQUENCE [LARGE SCALE GENOMIC DNA]</scope>
    <source>
        <strain evidence="6 7">N2SHLJ1</strain>
    </source>
</reference>
<dbReference type="OrthoDB" id="1975037at2"/>
<dbReference type="PROSITE" id="PS01124">
    <property type="entry name" value="HTH_ARAC_FAMILY_2"/>
    <property type="match status" value="1"/>
</dbReference>
<keyword evidence="7" id="KW-1185">Reference proteome</keyword>
<dbReference type="EMBL" id="SIRE01000004">
    <property type="protein sequence ID" value="TBL80725.1"/>
    <property type="molecule type" value="Genomic_DNA"/>
</dbReference>
<dbReference type="Pfam" id="PF12833">
    <property type="entry name" value="HTH_18"/>
    <property type="match status" value="1"/>
</dbReference>
<dbReference type="GO" id="GO:0003700">
    <property type="term" value="F:DNA-binding transcription factor activity"/>
    <property type="evidence" value="ECO:0007669"/>
    <property type="project" value="InterPro"/>
</dbReference>
<dbReference type="GO" id="GO:0043565">
    <property type="term" value="F:sequence-specific DNA binding"/>
    <property type="evidence" value="ECO:0007669"/>
    <property type="project" value="InterPro"/>
</dbReference>
<keyword evidence="3" id="KW-0804">Transcription</keyword>
<dbReference type="AlphaFoldDB" id="A0A4Q9DWJ8"/>
<keyword evidence="4" id="KW-1133">Transmembrane helix</keyword>